<dbReference type="InterPro" id="IPR009061">
    <property type="entry name" value="DNA-bd_dom_put_sf"/>
</dbReference>
<gene>
    <name evidence="1" type="ORF">BMG00_11165</name>
</gene>
<evidence type="ECO:0000313" key="2">
    <source>
        <dbReference type="Proteomes" id="UP000242224"/>
    </source>
</evidence>
<accession>A0ABX3MK94</accession>
<proteinExistence type="predicted"/>
<dbReference type="InterPro" id="IPR036388">
    <property type="entry name" value="WH-like_DNA-bd_sf"/>
</dbReference>
<dbReference type="Pfam" id="PF05930">
    <property type="entry name" value="Phage_AlpA"/>
    <property type="match status" value="1"/>
</dbReference>
<reference evidence="1 2" key="1">
    <citation type="submission" date="2016-11" db="EMBL/GenBank/DDBJ databases">
        <title>A multilocus sequence analysis scheme for characterization of bacteria in the genus Thioclava.</title>
        <authorList>
            <person name="Liu Y."/>
            <person name="Shao Z."/>
        </authorList>
    </citation>
    <scope>NUCLEOTIDE SEQUENCE [LARGE SCALE GENOMIC DNA]</scope>
    <source>
        <strain evidence="1 2">11.10-0-13</strain>
    </source>
</reference>
<organism evidence="1 2">
    <name type="scientific">Thioclava marina</name>
    <dbReference type="NCBI Taxonomy" id="1915077"/>
    <lineage>
        <taxon>Bacteria</taxon>
        <taxon>Pseudomonadati</taxon>
        <taxon>Pseudomonadota</taxon>
        <taxon>Alphaproteobacteria</taxon>
        <taxon>Rhodobacterales</taxon>
        <taxon>Paracoccaceae</taxon>
        <taxon>Thioclava</taxon>
    </lineage>
</organism>
<evidence type="ECO:0000313" key="1">
    <source>
        <dbReference type="EMBL" id="OOY11655.1"/>
    </source>
</evidence>
<keyword evidence="2" id="KW-1185">Reference proteome</keyword>
<comment type="caution">
    <text evidence="1">The sequence shown here is derived from an EMBL/GenBank/DDBJ whole genome shotgun (WGS) entry which is preliminary data.</text>
</comment>
<dbReference type="Proteomes" id="UP000242224">
    <property type="component" value="Unassembled WGS sequence"/>
</dbReference>
<dbReference type="EMBL" id="MPZS01000002">
    <property type="protein sequence ID" value="OOY11655.1"/>
    <property type="molecule type" value="Genomic_DNA"/>
</dbReference>
<protein>
    <submittedName>
        <fullName evidence="1">AlpA family transcriptional regulator</fullName>
    </submittedName>
</protein>
<name>A0ABX3MK94_9RHOB</name>
<dbReference type="Gene3D" id="1.10.10.10">
    <property type="entry name" value="Winged helix-like DNA-binding domain superfamily/Winged helix DNA-binding domain"/>
    <property type="match status" value="1"/>
</dbReference>
<dbReference type="InterPro" id="IPR010260">
    <property type="entry name" value="AlpA"/>
</dbReference>
<sequence>MYLSDKQAAARFSVSRITIWRWARETDFPSPIQLSPGCTRWKLAEIEGWESQRPKVAA</sequence>
<dbReference type="SUPFAM" id="SSF46955">
    <property type="entry name" value="Putative DNA-binding domain"/>
    <property type="match status" value="1"/>
</dbReference>
<dbReference type="RefSeq" id="WP_078574397.1">
    <property type="nucleotide sequence ID" value="NZ_MPZS01000002.1"/>
</dbReference>